<sequence length="1119" mass="122535">MGVVTTDDAQRTSITQLLDSIKHKSHEPSPGPDTGPASLLLLLTPTYAQRALSGAISHLVLEALRIKGANALTEGLDVIIAVVDRLPSDNDRLFGEEGMAYYFMRNAPPSPSSSRKAFNTNTQKPGSITFELPFLPKRLWRYEIQLPLAQTIFSTGKVSTLVHTRYKNEVSKGLVIDEQQHLEAQSVVLPFRKTNCAVATEIPLVPLTPLRIVRNSMGNIIRALSSATAHEEMRDKATPSEPQPASQELELAVTAYFKALGIPPEAVNVWALILPITTRSGLNNEGPVSRRLRTLKPEAIPETWTSEAALMDLCMDTLIPRYFRSGGRLHRVLSGGGGWGKKAGLLSLDPDSKYSSRDLRADEGWDFDFDDESDGAVERQQRQALGEIVTEGESVMFLLAPRESECFTQSRAKTWSFLNRSDLAAVFGAVPSTIDSVQEERSNGPGSTADKPPHVHHRPNFFGALSEGGLALTITSNPEVGNTKHRGQVNSQTKLDVPFSHIRVTEGAADKNQVTSIGQRSARNEARRERDTSDYWQEAEAVEPRSLQADDDVRAAKTVRRVNTTAPLEVTRGPHGSDIKLYKGQGRSYSTKARATGQMIFGDLYKSVAPLDSLRVSRAQAESTAGLCRILVQRVKFSPPAQSERVYQAMRKSMQEWRDALHALSQVRGHDPDRLRRVWLDCNTRLSRALEDDFRPDAVEIETPPISASAEEPSVERQTRRRSTDGRSYGTAHSIDHGDKPVIIRHLTVHTAEVSPRVWGGPKKTRGETKAEYFEHRTSSSLKHRDPSVEHGARESVHPLGNHANPTQDAARSLPSQPPGREDTVRQVTHGDEAAGLPISDDKFAGTSTMSGSPLDDSRKPRELKARNLRRQTRAIEALIAVGSVLTLPRHLEATALGERAKLARLVSPPLTGVITLAEPSGEPDSVGGSAGSLLTTVRSGSERLPASTTESWTTGFRDSSPDVVKIRKIDVPSRGETEDMTAALDQNQMAAGNVMRGPTADAGPLPMGSKLRRVEGTTAIPAFRRTLSTPEYQRQLDVQIAGTQSREDARRVHDEESRHRARVGSESNEAWEMVSSSFDDEVTGRHTGHAAREGRALSGEASKDLAESVRELMGGSRG</sequence>
<feature type="region of interest" description="Disordered" evidence="1">
    <location>
        <begin position="697"/>
        <end position="741"/>
    </location>
</feature>
<feature type="region of interest" description="Disordered" evidence="1">
    <location>
        <begin position="512"/>
        <end position="534"/>
    </location>
</feature>
<evidence type="ECO:0000313" key="3">
    <source>
        <dbReference type="Proteomes" id="UP001175353"/>
    </source>
</evidence>
<feature type="compositionally biased region" description="Basic and acidic residues" evidence="1">
    <location>
        <begin position="1091"/>
        <end position="1111"/>
    </location>
</feature>
<feature type="compositionally biased region" description="Basic and acidic residues" evidence="1">
    <location>
        <begin position="522"/>
        <end position="533"/>
    </location>
</feature>
<protein>
    <submittedName>
        <fullName evidence="2">Uncharacterized protein</fullName>
    </submittedName>
</protein>
<evidence type="ECO:0000256" key="1">
    <source>
        <dbReference type="SAM" id="MobiDB-lite"/>
    </source>
</evidence>
<feature type="region of interest" description="Disordered" evidence="1">
    <location>
        <begin position="1043"/>
        <end position="1069"/>
    </location>
</feature>
<evidence type="ECO:0000313" key="2">
    <source>
        <dbReference type="EMBL" id="KAK0975193.1"/>
    </source>
</evidence>
<name>A0AAN6QNR8_9PEZI</name>
<dbReference type="EMBL" id="JAUJLE010000148">
    <property type="protein sequence ID" value="KAK0975193.1"/>
    <property type="molecule type" value="Genomic_DNA"/>
</dbReference>
<feature type="region of interest" description="Disordered" evidence="1">
    <location>
        <begin position="1081"/>
        <end position="1119"/>
    </location>
</feature>
<feature type="compositionally biased region" description="Polar residues" evidence="1">
    <location>
        <begin position="512"/>
        <end position="521"/>
    </location>
</feature>
<feature type="compositionally biased region" description="Basic and acidic residues" evidence="1">
    <location>
        <begin position="1046"/>
        <end position="1059"/>
    </location>
</feature>
<feature type="region of interest" description="Disordered" evidence="1">
    <location>
        <begin position="755"/>
        <end position="863"/>
    </location>
</feature>
<organism evidence="2 3">
    <name type="scientific">Friedmanniomyces endolithicus</name>
    <dbReference type="NCBI Taxonomy" id="329885"/>
    <lineage>
        <taxon>Eukaryota</taxon>
        <taxon>Fungi</taxon>
        <taxon>Dikarya</taxon>
        <taxon>Ascomycota</taxon>
        <taxon>Pezizomycotina</taxon>
        <taxon>Dothideomycetes</taxon>
        <taxon>Dothideomycetidae</taxon>
        <taxon>Mycosphaerellales</taxon>
        <taxon>Teratosphaeriaceae</taxon>
        <taxon>Friedmanniomyces</taxon>
    </lineage>
</organism>
<comment type="caution">
    <text evidence="2">The sequence shown here is derived from an EMBL/GenBank/DDBJ whole genome shotgun (WGS) entry which is preliminary data.</text>
</comment>
<feature type="compositionally biased region" description="Basic and acidic residues" evidence="1">
    <location>
        <begin position="820"/>
        <end position="833"/>
    </location>
</feature>
<reference evidence="2" key="1">
    <citation type="submission" date="2023-06" db="EMBL/GenBank/DDBJ databases">
        <title>Black Yeasts Isolated from many extreme environments.</title>
        <authorList>
            <person name="Coleine C."/>
            <person name="Stajich J.E."/>
            <person name="Selbmann L."/>
        </authorList>
    </citation>
    <scope>NUCLEOTIDE SEQUENCE</scope>
    <source>
        <strain evidence="2">CCFEE 5200</strain>
    </source>
</reference>
<feature type="compositionally biased region" description="Basic and acidic residues" evidence="1">
    <location>
        <begin position="765"/>
        <end position="797"/>
    </location>
</feature>
<feature type="compositionally biased region" description="Basic and acidic residues" evidence="1">
    <location>
        <begin position="714"/>
        <end position="725"/>
    </location>
</feature>
<keyword evidence="3" id="KW-1185">Reference proteome</keyword>
<dbReference type="Proteomes" id="UP001175353">
    <property type="component" value="Unassembled WGS sequence"/>
</dbReference>
<proteinExistence type="predicted"/>
<accession>A0AAN6QNR8</accession>
<dbReference type="AlphaFoldDB" id="A0AAN6QNR8"/>
<gene>
    <name evidence="2" type="ORF">LTR91_014119</name>
</gene>